<keyword evidence="3" id="KW-1185">Reference proteome</keyword>
<accession>A0ABV4G818</accession>
<dbReference type="Pfam" id="PF21834">
    <property type="entry name" value="DUF6894"/>
    <property type="match status" value="1"/>
</dbReference>
<comment type="caution">
    <text evidence="2">The sequence shown here is derived from an EMBL/GenBank/DDBJ whole genome shotgun (WGS) entry which is preliminary data.</text>
</comment>
<evidence type="ECO:0000313" key="3">
    <source>
        <dbReference type="Proteomes" id="UP001565369"/>
    </source>
</evidence>
<gene>
    <name evidence="2" type="ORF">ABIG07_008448</name>
</gene>
<dbReference type="InterPro" id="IPR054189">
    <property type="entry name" value="DUF6894"/>
</dbReference>
<organism evidence="2 3">
    <name type="scientific">Bradyrhizobium ottawaense</name>
    <dbReference type="NCBI Taxonomy" id="931866"/>
    <lineage>
        <taxon>Bacteria</taxon>
        <taxon>Pseudomonadati</taxon>
        <taxon>Pseudomonadota</taxon>
        <taxon>Alphaproteobacteria</taxon>
        <taxon>Hyphomicrobiales</taxon>
        <taxon>Nitrobacteraceae</taxon>
        <taxon>Bradyrhizobium</taxon>
    </lineage>
</organism>
<dbReference type="EMBL" id="JBGBZJ010000003">
    <property type="protein sequence ID" value="MEY9459500.1"/>
    <property type="molecule type" value="Genomic_DNA"/>
</dbReference>
<evidence type="ECO:0000259" key="1">
    <source>
        <dbReference type="Pfam" id="PF21834"/>
    </source>
</evidence>
<feature type="domain" description="DUF6894" evidence="1">
    <location>
        <begin position="14"/>
        <end position="54"/>
    </location>
</feature>
<name>A0ABV4G818_9BRAD</name>
<evidence type="ECO:0000313" key="2">
    <source>
        <dbReference type="EMBL" id="MEY9459500.1"/>
    </source>
</evidence>
<dbReference type="Proteomes" id="UP001565369">
    <property type="component" value="Unassembled WGS sequence"/>
</dbReference>
<protein>
    <recommendedName>
        <fullName evidence="1">DUF6894 domain-containing protein</fullName>
    </recommendedName>
</protein>
<reference evidence="2 3" key="1">
    <citation type="submission" date="2024-07" db="EMBL/GenBank/DDBJ databases">
        <title>Genomic Encyclopedia of Type Strains, Phase V (KMG-V): Genome sequencing to study the core and pangenomes of soil and plant-associated prokaryotes.</title>
        <authorList>
            <person name="Whitman W."/>
        </authorList>
    </citation>
    <scope>NUCLEOTIDE SEQUENCE [LARGE SCALE GENOMIC DNA]</scope>
    <source>
        <strain evidence="2 3">USDA 152</strain>
    </source>
</reference>
<sequence>MEAGAGRDLTHAMRFFFHIADRYGLFPDGIGQDCRDQDAAILHARRLAAELAKAGEFCRGSVVLVASPPQTACGAPGGG</sequence>
<dbReference type="RefSeq" id="WP_240536541.1">
    <property type="nucleotide sequence ID" value="NZ_JBEPTU010000001.1"/>
</dbReference>
<proteinExistence type="predicted"/>